<feature type="domain" description="Amidohydrolase-related" evidence="2">
    <location>
        <begin position="74"/>
        <end position="418"/>
    </location>
</feature>
<dbReference type="EMBL" id="BAABRT010000002">
    <property type="protein sequence ID" value="GAA5523905.1"/>
    <property type="molecule type" value="Genomic_DNA"/>
</dbReference>
<dbReference type="PANTHER" id="PTHR43135:SF3">
    <property type="entry name" value="ALPHA-D-RIBOSE 1-METHYLPHOSPHONATE 5-TRIPHOSPHATE DIPHOSPHATASE"/>
    <property type="match status" value="1"/>
</dbReference>
<dbReference type="Gene3D" id="2.30.40.10">
    <property type="entry name" value="Urease, subunit C, domain 1"/>
    <property type="match status" value="1"/>
</dbReference>
<dbReference type="Pfam" id="PF01979">
    <property type="entry name" value="Amidohydro_1"/>
    <property type="match status" value="1"/>
</dbReference>
<evidence type="ECO:0000256" key="1">
    <source>
        <dbReference type="SAM" id="SignalP"/>
    </source>
</evidence>
<dbReference type="InterPro" id="IPR051781">
    <property type="entry name" value="Metallo-dep_Hydrolase"/>
</dbReference>
<feature type="signal peptide" evidence="1">
    <location>
        <begin position="1"/>
        <end position="21"/>
    </location>
</feature>
<feature type="chain" id="PRO_5045865129" evidence="1">
    <location>
        <begin position="22"/>
        <end position="426"/>
    </location>
</feature>
<dbReference type="RefSeq" id="WP_345548457.1">
    <property type="nucleotide sequence ID" value="NZ_BAABRT010000002.1"/>
</dbReference>
<comment type="caution">
    <text evidence="3">The sequence shown here is derived from an EMBL/GenBank/DDBJ whole genome shotgun (WGS) entry which is preliminary data.</text>
</comment>
<evidence type="ECO:0000313" key="4">
    <source>
        <dbReference type="Proteomes" id="UP001408594"/>
    </source>
</evidence>
<dbReference type="InterPro" id="IPR011059">
    <property type="entry name" value="Metal-dep_hydrolase_composite"/>
</dbReference>
<dbReference type="InterPro" id="IPR032466">
    <property type="entry name" value="Metal_Hydrolase"/>
</dbReference>
<dbReference type="SUPFAM" id="SSF51556">
    <property type="entry name" value="Metallo-dependent hydrolases"/>
    <property type="match status" value="1"/>
</dbReference>
<dbReference type="Gene3D" id="3.20.20.140">
    <property type="entry name" value="Metal-dependent hydrolases"/>
    <property type="match status" value="1"/>
</dbReference>
<keyword evidence="4" id="KW-1185">Reference proteome</keyword>
<dbReference type="SUPFAM" id="SSF51338">
    <property type="entry name" value="Composite domain of metallo-dependent hydrolases"/>
    <property type="match status" value="2"/>
</dbReference>
<protein>
    <submittedName>
        <fullName evidence="3">Uncharacterized protein Rv2915c</fullName>
    </submittedName>
</protein>
<proteinExistence type="predicted"/>
<dbReference type="PANTHER" id="PTHR43135">
    <property type="entry name" value="ALPHA-D-RIBOSE 1-METHYLPHOSPHONATE 5-TRIPHOSPHATE DIPHOSPHATASE"/>
    <property type="match status" value="1"/>
</dbReference>
<dbReference type="InterPro" id="IPR057744">
    <property type="entry name" value="OTAase-like"/>
</dbReference>
<evidence type="ECO:0000313" key="3">
    <source>
        <dbReference type="EMBL" id="GAA5523905.1"/>
    </source>
</evidence>
<dbReference type="CDD" id="cd01299">
    <property type="entry name" value="Met_dep_hydrolase_A"/>
    <property type="match status" value="1"/>
</dbReference>
<evidence type="ECO:0000259" key="2">
    <source>
        <dbReference type="Pfam" id="PF01979"/>
    </source>
</evidence>
<gene>
    <name evidence="3" type="ORF">Maes01_00454</name>
</gene>
<accession>A0ABP9WLB8</accession>
<sequence length="426" mass="45015">MYKKKALFAFLLGAAGLLAQAAAAVTYVSADRLIDVESGEVIESPLVTIEGNRIVAVVADAQPPQGAIHLPGATLLPGLMDMHVHLTGSADLHGYRGLARSTARSAITGVKNAQTSLDAGFTTMRNLGADGYADVALRDAINDGDIPGPRLFVSGPAIGITGGHCDNNLLPQEFAVKGEGVADGPWGVRAKVRENLKYGADLIKLCATGGVMSKGTEPGAQQLALEEMQAAVAEARNRGVIVAAHAHGTEGIRAAIRAGVDSIEHASFLDRETIRLAKKHGTVLSMDIYVTEYILSEGEKAGILPESLAKERRVGSRQRQSFRDAVEAGVKMVFGSDAAVYPHGQNPRQFSRMVEFGMTPLQTLQAATINAAELLGQKENLGSIREGKLADIVAVPGNPLEDIGVMEKVQFVMKDGNVYKNTAVTF</sequence>
<dbReference type="Proteomes" id="UP001408594">
    <property type="component" value="Unassembled WGS sequence"/>
</dbReference>
<dbReference type="InterPro" id="IPR006680">
    <property type="entry name" value="Amidohydro-rel"/>
</dbReference>
<reference evidence="3 4" key="1">
    <citation type="submission" date="2024-02" db="EMBL/GenBank/DDBJ databases">
        <title>Microbulbifer aestuariivivens NBRC 112533.</title>
        <authorList>
            <person name="Ichikawa N."/>
            <person name="Katano-Makiyama Y."/>
            <person name="Hidaka K."/>
        </authorList>
    </citation>
    <scope>NUCLEOTIDE SEQUENCE [LARGE SCALE GENOMIC DNA]</scope>
    <source>
        <strain evidence="3 4">NBRC 112533</strain>
    </source>
</reference>
<name>A0ABP9WLB8_9GAMM</name>
<organism evidence="3 4">
    <name type="scientific">Microbulbifer aestuariivivens</name>
    <dbReference type="NCBI Taxonomy" id="1908308"/>
    <lineage>
        <taxon>Bacteria</taxon>
        <taxon>Pseudomonadati</taxon>
        <taxon>Pseudomonadota</taxon>
        <taxon>Gammaproteobacteria</taxon>
        <taxon>Cellvibrionales</taxon>
        <taxon>Microbulbiferaceae</taxon>
        <taxon>Microbulbifer</taxon>
    </lineage>
</organism>
<keyword evidence="1" id="KW-0732">Signal</keyword>